<feature type="chain" id="PRO_5041958541" description="Beta-cyclopiazonate dehydrogenase" evidence="1">
    <location>
        <begin position="29"/>
        <end position="475"/>
    </location>
</feature>
<name>A0AAE0KA74_9PEZI</name>
<proteinExistence type="predicted"/>
<evidence type="ECO:0000313" key="2">
    <source>
        <dbReference type="EMBL" id="KAK3373058.1"/>
    </source>
</evidence>
<evidence type="ECO:0008006" key="4">
    <source>
        <dbReference type="Google" id="ProtNLM"/>
    </source>
</evidence>
<accession>A0AAE0KA74</accession>
<dbReference type="EMBL" id="JAULSN010000004">
    <property type="protein sequence ID" value="KAK3373058.1"/>
    <property type="molecule type" value="Genomic_DNA"/>
</dbReference>
<feature type="signal peptide" evidence="1">
    <location>
        <begin position="1"/>
        <end position="28"/>
    </location>
</feature>
<dbReference type="Gene3D" id="3.30.70.1990">
    <property type="match status" value="1"/>
</dbReference>
<protein>
    <recommendedName>
        <fullName evidence="4">Beta-cyclopiazonate dehydrogenase</fullName>
    </recommendedName>
</protein>
<evidence type="ECO:0000313" key="3">
    <source>
        <dbReference type="Proteomes" id="UP001287356"/>
    </source>
</evidence>
<comment type="caution">
    <text evidence="2">The sequence shown here is derived from an EMBL/GenBank/DDBJ whole genome shotgun (WGS) entry which is preliminary data.</text>
</comment>
<dbReference type="Gene3D" id="3.50.50.60">
    <property type="entry name" value="FAD/NAD(P)-binding domain"/>
    <property type="match status" value="1"/>
</dbReference>
<dbReference type="Proteomes" id="UP001287356">
    <property type="component" value="Unassembled WGS sequence"/>
</dbReference>
<evidence type="ECO:0000256" key="1">
    <source>
        <dbReference type="SAM" id="SignalP"/>
    </source>
</evidence>
<keyword evidence="1" id="KW-0732">Signal</keyword>
<reference evidence="2" key="1">
    <citation type="journal article" date="2023" name="Mol. Phylogenet. Evol.">
        <title>Genome-scale phylogeny and comparative genomics of the fungal order Sordariales.</title>
        <authorList>
            <person name="Hensen N."/>
            <person name="Bonometti L."/>
            <person name="Westerberg I."/>
            <person name="Brannstrom I.O."/>
            <person name="Guillou S."/>
            <person name="Cros-Aarteil S."/>
            <person name="Calhoun S."/>
            <person name="Haridas S."/>
            <person name="Kuo A."/>
            <person name="Mondo S."/>
            <person name="Pangilinan J."/>
            <person name="Riley R."/>
            <person name="LaButti K."/>
            <person name="Andreopoulos B."/>
            <person name="Lipzen A."/>
            <person name="Chen C."/>
            <person name="Yan M."/>
            <person name="Daum C."/>
            <person name="Ng V."/>
            <person name="Clum A."/>
            <person name="Steindorff A."/>
            <person name="Ohm R.A."/>
            <person name="Martin F."/>
            <person name="Silar P."/>
            <person name="Natvig D.O."/>
            <person name="Lalanne C."/>
            <person name="Gautier V."/>
            <person name="Ament-Velasquez S.L."/>
            <person name="Kruys A."/>
            <person name="Hutchinson M.I."/>
            <person name="Powell A.J."/>
            <person name="Barry K."/>
            <person name="Miller A.N."/>
            <person name="Grigoriev I.V."/>
            <person name="Debuchy R."/>
            <person name="Gladieux P."/>
            <person name="Hiltunen Thoren M."/>
            <person name="Johannesson H."/>
        </authorList>
    </citation>
    <scope>NUCLEOTIDE SEQUENCE</scope>
    <source>
        <strain evidence="2">CBS 958.72</strain>
    </source>
</reference>
<sequence length="475" mass="50939">MAISQPWTWSSSRSTLVHFALLTVAASAGPHPFHIGLRDVVILGGGASGTYAAVRLREDYGKSVLLVEQEAVLGGHTNTFIIPETGDAINYGVQSYIDYMGAKAFFERFNVPLQGDVLFASNTLLVDPSTGAIDTNPPAQPPLNESLAALQKYHDIIKPFDAIQLPGYWDFPSGDDIPADLLLPFNEFIAKYDLQAIAPILTEVSGQSITLPDPTLFVIKNFGTPVVEGFLEQTLFDPVPFDNSLLYAAAGDLLGADVLLSSTVLQATRTGAGVELVVQNLQTGEQSLVVAKRLLVAAPPSTANLGALGLDAQETAVFDTWSFLTVYTATLKTNLVPDNTSIAFSGLINSTSSFSVTWNNVPGFFWVIFFSVSPLSSEAAADIIVDEMAALHAAGTFAPVDGSSVVVNEVVAISNHSQVVWGQSFEQIQAGFVQDLYALQGHRSTWYTGGLWCPDFSSNVWAFTDTVLPRLLRGI</sequence>
<keyword evidence="3" id="KW-1185">Reference proteome</keyword>
<reference evidence="2" key="2">
    <citation type="submission" date="2023-06" db="EMBL/GenBank/DDBJ databases">
        <authorList>
            <consortium name="Lawrence Berkeley National Laboratory"/>
            <person name="Haridas S."/>
            <person name="Hensen N."/>
            <person name="Bonometti L."/>
            <person name="Westerberg I."/>
            <person name="Brannstrom I.O."/>
            <person name="Guillou S."/>
            <person name="Cros-Aarteil S."/>
            <person name="Calhoun S."/>
            <person name="Kuo A."/>
            <person name="Mondo S."/>
            <person name="Pangilinan J."/>
            <person name="Riley R."/>
            <person name="Labutti K."/>
            <person name="Andreopoulos B."/>
            <person name="Lipzen A."/>
            <person name="Chen C."/>
            <person name="Yanf M."/>
            <person name="Daum C."/>
            <person name="Ng V."/>
            <person name="Clum A."/>
            <person name="Steindorff A."/>
            <person name="Ohm R."/>
            <person name="Martin F."/>
            <person name="Silar P."/>
            <person name="Natvig D."/>
            <person name="Lalanne C."/>
            <person name="Gautier V."/>
            <person name="Ament-Velasquez S.L."/>
            <person name="Kruys A."/>
            <person name="Hutchinson M.I."/>
            <person name="Powell A.J."/>
            <person name="Barry K."/>
            <person name="Miller A.N."/>
            <person name="Grigoriev I.V."/>
            <person name="Debuchy R."/>
            <person name="Gladieux P."/>
            <person name="Thoren M.H."/>
            <person name="Johannesson H."/>
        </authorList>
    </citation>
    <scope>NUCLEOTIDE SEQUENCE</scope>
    <source>
        <strain evidence="2">CBS 958.72</strain>
    </source>
</reference>
<dbReference type="Pfam" id="PF13450">
    <property type="entry name" value="NAD_binding_8"/>
    <property type="match status" value="1"/>
</dbReference>
<gene>
    <name evidence="2" type="ORF">B0T24DRAFT_575243</name>
</gene>
<dbReference type="InterPro" id="IPR036188">
    <property type="entry name" value="FAD/NAD-bd_sf"/>
</dbReference>
<dbReference type="Gene3D" id="1.10.405.20">
    <property type="match status" value="1"/>
</dbReference>
<dbReference type="AlphaFoldDB" id="A0AAE0KA74"/>
<organism evidence="2 3">
    <name type="scientific">Lasiosphaeria ovina</name>
    <dbReference type="NCBI Taxonomy" id="92902"/>
    <lineage>
        <taxon>Eukaryota</taxon>
        <taxon>Fungi</taxon>
        <taxon>Dikarya</taxon>
        <taxon>Ascomycota</taxon>
        <taxon>Pezizomycotina</taxon>
        <taxon>Sordariomycetes</taxon>
        <taxon>Sordariomycetidae</taxon>
        <taxon>Sordariales</taxon>
        <taxon>Lasiosphaeriaceae</taxon>
        <taxon>Lasiosphaeria</taxon>
    </lineage>
</organism>
<dbReference type="SUPFAM" id="SSF51905">
    <property type="entry name" value="FAD/NAD(P)-binding domain"/>
    <property type="match status" value="1"/>
</dbReference>